<dbReference type="AlphaFoldDB" id="A0AAD4ZHR2"/>
<evidence type="ECO:0000313" key="4">
    <source>
        <dbReference type="Proteomes" id="UP001054821"/>
    </source>
</evidence>
<dbReference type="InterPro" id="IPR028919">
    <property type="entry name" value="Viral_movement"/>
</dbReference>
<gene>
    <name evidence="2" type="ORF">L3X38_014179</name>
    <name evidence="3" type="ORF">L3X38_014185</name>
</gene>
<dbReference type="Pfam" id="PF01107">
    <property type="entry name" value="MP"/>
    <property type="match status" value="1"/>
</dbReference>
<dbReference type="PANTHER" id="PTHR47599">
    <property type="entry name" value="CELL-TO-CELL MOVEMENT PROTEIN"/>
    <property type="match status" value="1"/>
</dbReference>
<dbReference type="Proteomes" id="UP001054821">
    <property type="component" value="Chromosome 2"/>
</dbReference>
<evidence type="ECO:0000256" key="1">
    <source>
        <dbReference type="SAM" id="MobiDB-lite"/>
    </source>
</evidence>
<proteinExistence type="predicted"/>
<evidence type="ECO:0000313" key="2">
    <source>
        <dbReference type="EMBL" id="KAI5346300.1"/>
    </source>
</evidence>
<reference evidence="2 4" key="1">
    <citation type="journal article" date="2022" name="G3 (Bethesda)">
        <title>Whole-genome sequence and methylome profiling of the almond [Prunus dulcis (Mill.) D.A. Webb] cultivar 'Nonpareil'.</title>
        <authorList>
            <person name="D'Amico-Willman K.M."/>
            <person name="Ouma W.Z."/>
            <person name="Meulia T."/>
            <person name="Sideli G.M."/>
            <person name="Gradziel T.M."/>
            <person name="Fresnedo-Ramirez J."/>
        </authorList>
    </citation>
    <scope>NUCLEOTIDE SEQUENCE [LARGE SCALE GENOMIC DNA]</scope>
    <source>
        <strain evidence="2">Clone GOH B32 T37-40</strain>
    </source>
</reference>
<keyword evidence="4" id="KW-1185">Reference proteome</keyword>
<accession>A0AAD4ZHR2</accession>
<dbReference type="EMBL" id="JAJFAZ020000002">
    <property type="protein sequence ID" value="KAI5346300.1"/>
    <property type="molecule type" value="Genomic_DNA"/>
</dbReference>
<sequence>MSRFLRTNSCNSSSSRASIGRLPEIVNEEQFEYNSTNNDEQLDFKDWNIPKIPSHNIYRKKWSLSAFNSTTHVKTVEQVYALSKEHESCQLLNLDSIKKHKHDGNNFLHIGLAQVAVKPLTRLGLQASILLCLRDARFTDFNDSVLGMIESSLCNGPVHFDCYPDFTVSLNDPHILKTLTLNLKTSGYNVLPGTQPLALVYRIYYKVTGTNMNFQALNKSPKDQTLLIQSCTPDANIRIPRTVKWSEITLPTDWTLITESQPMPIQRSLDNLDYIHQYMDGSVKINFQHQPKSTVQLQQLPTPSPSKRHEPARHSSASSSTTVRDLEIEKDLIDLKIASLKKKDQVSHPCYGSPPLGNPYIPAPEPKVNSPTQSDFLASEIATAHVYDIDNQLNVLRRPENFKINWKALESHLLDPANSYRRDIYHKSLKGLSEEIVETAETESGFTMFPMPMGLKGRFVCNPALNFLSCGFPSLEKDG</sequence>
<dbReference type="PANTHER" id="PTHR47599:SF4">
    <property type="entry name" value="POLYPROTEIN"/>
    <property type="match status" value="1"/>
</dbReference>
<feature type="region of interest" description="Disordered" evidence="1">
    <location>
        <begin position="294"/>
        <end position="322"/>
    </location>
</feature>
<dbReference type="InterPro" id="IPR051596">
    <property type="entry name" value="Caulimoviridae_Movement"/>
</dbReference>
<evidence type="ECO:0000313" key="3">
    <source>
        <dbReference type="EMBL" id="KAI5346306.1"/>
    </source>
</evidence>
<comment type="caution">
    <text evidence="2">The sequence shown here is derived from an EMBL/GenBank/DDBJ whole genome shotgun (WGS) entry which is preliminary data.</text>
</comment>
<name>A0AAD4ZHR2_PRUDU</name>
<organism evidence="2 4">
    <name type="scientific">Prunus dulcis</name>
    <name type="common">Almond</name>
    <name type="synonym">Amygdalus dulcis</name>
    <dbReference type="NCBI Taxonomy" id="3755"/>
    <lineage>
        <taxon>Eukaryota</taxon>
        <taxon>Viridiplantae</taxon>
        <taxon>Streptophyta</taxon>
        <taxon>Embryophyta</taxon>
        <taxon>Tracheophyta</taxon>
        <taxon>Spermatophyta</taxon>
        <taxon>Magnoliopsida</taxon>
        <taxon>eudicotyledons</taxon>
        <taxon>Gunneridae</taxon>
        <taxon>Pentapetalae</taxon>
        <taxon>rosids</taxon>
        <taxon>fabids</taxon>
        <taxon>Rosales</taxon>
        <taxon>Rosaceae</taxon>
        <taxon>Amygdaloideae</taxon>
        <taxon>Amygdaleae</taxon>
        <taxon>Prunus</taxon>
    </lineage>
</organism>
<dbReference type="EMBL" id="JAJFAZ020000002">
    <property type="protein sequence ID" value="KAI5346306.1"/>
    <property type="molecule type" value="Genomic_DNA"/>
</dbReference>
<protein>
    <submittedName>
        <fullName evidence="2">Uncharacterized protein</fullName>
    </submittedName>
</protein>